<dbReference type="AlphaFoldDB" id="A0A1G5ZHD6"/>
<evidence type="ECO:0000256" key="1">
    <source>
        <dbReference type="ARBA" id="ARBA00001917"/>
    </source>
</evidence>
<keyword evidence="3" id="KW-0285">Flavoprotein</keyword>
<proteinExistence type="inferred from homology"/>
<evidence type="ECO:0000256" key="5">
    <source>
        <dbReference type="ARBA" id="ARBA00023002"/>
    </source>
</evidence>
<dbReference type="SUPFAM" id="SSF55469">
    <property type="entry name" value="FMN-dependent nitroreductase-like"/>
    <property type="match status" value="1"/>
</dbReference>
<organism evidence="7 8">
    <name type="scientific">Mesorhizobium qingshengii</name>
    <dbReference type="NCBI Taxonomy" id="1165689"/>
    <lineage>
        <taxon>Bacteria</taxon>
        <taxon>Pseudomonadati</taxon>
        <taxon>Pseudomonadota</taxon>
        <taxon>Alphaproteobacteria</taxon>
        <taxon>Hyphomicrobiales</taxon>
        <taxon>Phyllobacteriaceae</taxon>
        <taxon>Mesorhizobium</taxon>
    </lineage>
</organism>
<evidence type="ECO:0000256" key="2">
    <source>
        <dbReference type="ARBA" id="ARBA00007118"/>
    </source>
</evidence>
<accession>A0A1G5ZHD6</accession>
<comment type="similarity">
    <text evidence="2">Belongs to the nitroreductase family.</text>
</comment>
<name>A0A1G5ZHD6_9HYPH</name>
<evidence type="ECO:0000259" key="6">
    <source>
        <dbReference type="Pfam" id="PF00881"/>
    </source>
</evidence>
<dbReference type="InterPro" id="IPR000415">
    <property type="entry name" value="Nitroreductase-like"/>
</dbReference>
<evidence type="ECO:0000313" key="8">
    <source>
        <dbReference type="Proteomes" id="UP000198588"/>
    </source>
</evidence>
<dbReference type="EMBL" id="FMXM01000019">
    <property type="protein sequence ID" value="SDA93673.1"/>
    <property type="molecule type" value="Genomic_DNA"/>
</dbReference>
<evidence type="ECO:0000313" key="7">
    <source>
        <dbReference type="EMBL" id="SDA93673.1"/>
    </source>
</evidence>
<dbReference type="Gene3D" id="3.40.109.10">
    <property type="entry name" value="NADH Oxidase"/>
    <property type="match status" value="1"/>
</dbReference>
<dbReference type="InterPro" id="IPR029479">
    <property type="entry name" value="Nitroreductase"/>
</dbReference>
<dbReference type="GO" id="GO:0016491">
    <property type="term" value="F:oxidoreductase activity"/>
    <property type="evidence" value="ECO:0007669"/>
    <property type="project" value="UniProtKB-KW"/>
</dbReference>
<dbReference type="PANTHER" id="PTHR43673:SF2">
    <property type="entry name" value="NITROREDUCTASE"/>
    <property type="match status" value="1"/>
</dbReference>
<dbReference type="RefSeq" id="WP_167365240.1">
    <property type="nucleotide sequence ID" value="NZ_FMXM01000019.1"/>
</dbReference>
<dbReference type="STRING" id="1165689.SAMN02927914_04979"/>
<feature type="domain" description="Nitroreductase" evidence="6">
    <location>
        <begin position="7"/>
        <end position="163"/>
    </location>
</feature>
<keyword evidence="4" id="KW-0288">FMN</keyword>
<dbReference type="Pfam" id="PF00881">
    <property type="entry name" value="Nitroreductase"/>
    <property type="match status" value="1"/>
</dbReference>
<sequence>MELMEALRTRRAVRTYTDEQIDNDLIHELIDAAILAPSAMNLQPWSFVVVSGSARLRALSDEAKHFAASNLPKGSPLAGHLADKAFEIFHGAPALIIICATNDERQSDEDCCLAEQNLMLAAHARGLGTCWIGLSRPWLNETTVKKELGIPLALKPVAPIIVGRAGALPTATSRNEPRIIWAH</sequence>
<comment type="cofactor">
    <cofactor evidence="1">
        <name>FMN</name>
        <dbReference type="ChEBI" id="CHEBI:58210"/>
    </cofactor>
</comment>
<evidence type="ECO:0000256" key="4">
    <source>
        <dbReference type="ARBA" id="ARBA00022643"/>
    </source>
</evidence>
<dbReference type="CDD" id="cd02062">
    <property type="entry name" value="Nitro_FMN_reductase"/>
    <property type="match status" value="1"/>
</dbReference>
<evidence type="ECO:0000256" key="3">
    <source>
        <dbReference type="ARBA" id="ARBA00022630"/>
    </source>
</evidence>
<reference evidence="7 8" key="1">
    <citation type="submission" date="2016-10" db="EMBL/GenBank/DDBJ databases">
        <authorList>
            <person name="de Groot N.N."/>
        </authorList>
    </citation>
    <scope>NUCLEOTIDE SEQUENCE [LARGE SCALE GENOMIC DNA]</scope>
    <source>
        <strain evidence="7 8">CGMCC 1.12097</strain>
    </source>
</reference>
<keyword evidence="5" id="KW-0560">Oxidoreductase</keyword>
<gene>
    <name evidence="7" type="ORF">SAMN02927914_04979</name>
</gene>
<protein>
    <submittedName>
        <fullName evidence="7">Nitroreductase</fullName>
    </submittedName>
</protein>
<dbReference type="Proteomes" id="UP000198588">
    <property type="component" value="Unassembled WGS sequence"/>
</dbReference>
<dbReference type="PANTHER" id="PTHR43673">
    <property type="entry name" value="NAD(P)H NITROREDUCTASE YDGI-RELATED"/>
    <property type="match status" value="1"/>
</dbReference>